<comment type="caution">
    <text evidence="2">The sequence shown here is derived from an EMBL/GenBank/DDBJ whole genome shotgun (WGS) entry which is preliminary data.</text>
</comment>
<proteinExistence type="predicted"/>
<dbReference type="Pfam" id="PF06199">
    <property type="entry name" value="Phage_tail_2"/>
    <property type="match status" value="1"/>
</dbReference>
<dbReference type="InterPro" id="IPR011855">
    <property type="entry name" value="Phgtail_TP901_1"/>
</dbReference>
<evidence type="ECO:0000256" key="1">
    <source>
        <dbReference type="SAM" id="MobiDB-lite"/>
    </source>
</evidence>
<sequence length="176" mass="19463">MAEKEILGKDLMLFKKNTQGNYVAWGAATSHSIQITTSMQNISHKDTGKWGNSKPSVYSWTMSSENIFIIKEEDSPNDDDVSDYNDLLEMMITEQQLSVSFDLVANPSDGGKPAGGWLPSGKGWEGDVYITDVSANAPYEGVATYSIQFTGTGPLKREAPTKNEKKKKVREDIIYP</sequence>
<gene>
    <name evidence="2" type="ORF">EZS27_015921</name>
</gene>
<evidence type="ECO:0000313" key="2">
    <source>
        <dbReference type="EMBL" id="KAA6335894.1"/>
    </source>
</evidence>
<dbReference type="EMBL" id="SNRY01000848">
    <property type="protein sequence ID" value="KAA6335894.1"/>
    <property type="molecule type" value="Genomic_DNA"/>
</dbReference>
<feature type="region of interest" description="Disordered" evidence="1">
    <location>
        <begin position="156"/>
        <end position="176"/>
    </location>
</feature>
<organism evidence="2">
    <name type="scientific">termite gut metagenome</name>
    <dbReference type="NCBI Taxonomy" id="433724"/>
    <lineage>
        <taxon>unclassified sequences</taxon>
        <taxon>metagenomes</taxon>
        <taxon>organismal metagenomes</taxon>
    </lineage>
</organism>
<reference evidence="2" key="1">
    <citation type="submission" date="2019-03" db="EMBL/GenBank/DDBJ databases">
        <title>Single cell metagenomics reveals metabolic interactions within the superorganism composed of flagellate Streblomastix strix and complex community of Bacteroidetes bacteria on its surface.</title>
        <authorList>
            <person name="Treitli S.C."/>
            <person name="Kolisko M."/>
            <person name="Husnik F."/>
            <person name="Keeling P."/>
            <person name="Hampl V."/>
        </authorList>
    </citation>
    <scope>NUCLEOTIDE SEQUENCE</scope>
    <source>
        <strain evidence="2">STM</strain>
    </source>
</reference>
<accession>A0A5J4RQJ3</accession>
<protein>
    <submittedName>
        <fullName evidence="2">Uncharacterized protein</fullName>
    </submittedName>
</protein>
<name>A0A5J4RQJ3_9ZZZZ</name>
<dbReference type="AlphaFoldDB" id="A0A5J4RQJ3"/>